<dbReference type="Pfam" id="PF00355">
    <property type="entry name" value="Rieske"/>
    <property type="match status" value="1"/>
</dbReference>
<dbReference type="PANTHER" id="PTHR21266">
    <property type="entry name" value="IRON-SULFUR DOMAIN CONTAINING PROTEIN"/>
    <property type="match status" value="1"/>
</dbReference>
<proteinExistence type="predicted"/>
<dbReference type="InterPro" id="IPR036922">
    <property type="entry name" value="Rieske_2Fe-2S_sf"/>
</dbReference>
<evidence type="ECO:0000256" key="2">
    <source>
        <dbReference type="ARBA" id="ARBA00022723"/>
    </source>
</evidence>
<dbReference type="EC" id="1.14.15.30" evidence="7"/>
<dbReference type="Gene3D" id="2.102.10.10">
    <property type="entry name" value="Rieske [2Fe-2S] iron-sulphur domain"/>
    <property type="match status" value="1"/>
</dbReference>
<keyword evidence="8" id="KW-1185">Reference proteome</keyword>
<evidence type="ECO:0000256" key="5">
    <source>
        <dbReference type="ARBA" id="ARBA00023014"/>
    </source>
</evidence>
<evidence type="ECO:0000256" key="4">
    <source>
        <dbReference type="ARBA" id="ARBA00023004"/>
    </source>
</evidence>
<keyword evidence="4" id="KW-0408">Iron</keyword>
<evidence type="ECO:0000313" key="7">
    <source>
        <dbReference type="EMBL" id="SUQ66032.1"/>
    </source>
</evidence>
<dbReference type="InterPro" id="IPR017941">
    <property type="entry name" value="Rieske_2Fe-2S"/>
</dbReference>
<reference evidence="8" key="1">
    <citation type="submission" date="2018-07" db="EMBL/GenBank/DDBJ databases">
        <authorList>
            <person name="Blom J."/>
        </authorList>
    </citation>
    <scope>NUCLEOTIDE SEQUENCE [LARGE SCALE GENOMIC DNA]</scope>
    <source>
        <strain evidence="8">CCOS 864</strain>
    </source>
</reference>
<dbReference type="SUPFAM" id="SSF50022">
    <property type="entry name" value="ISP domain"/>
    <property type="match status" value="1"/>
</dbReference>
<dbReference type="GO" id="GO:0036200">
    <property type="term" value="F:3-ketosteroid 9-alpha-monooxygenase activity"/>
    <property type="evidence" value="ECO:0007669"/>
    <property type="project" value="UniProtKB-EC"/>
</dbReference>
<dbReference type="Proteomes" id="UP000255177">
    <property type="component" value="Unassembled WGS sequence"/>
</dbReference>
<protein>
    <submittedName>
        <fullName evidence="7">3-ketosteroid-9-alpha-monooxygenase oxygenase subunit</fullName>
        <ecNumber evidence="7">1.14.15.30</ecNumber>
    </submittedName>
</protein>
<dbReference type="PANTHER" id="PTHR21266:SF60">
    <property type="entry name" value="3-KETOSTEROID-9-ALPHA-MONOOXYGENASE, OXYGENASE COMPONENT"/>
    <property type="match status" value="1"/>
</dbReference>
<accession>A0A380T745</accession>
<keyword evidence="1" id="KW-0001">2Fe-2S</keyword>
<dbReference type="InterPro" id="IPR050584">
    <property type="entry name" value="Cholesterol_7-desaturase"/>
</dbReference>
<feature type="non-terminal residue" evidence="7">
    <location>
        <position position="55"/>
    </location>
</feature>
<keyword evidence="7" id="KW-0503">Monooxygenase</keyword>
<sequence>MLFRSVAFQGEDGQLNILDGFCPHMGADLSTGCIEGNSIRCPFHSWRWGADGVCD</sequence>
<evidence type="ECO:0000259" key="6">
    <source>
        <dbReference type="PROSITE" id="PS51296"/>
    </source>
</evidence>
<dbReference type="PROSITE" id="PS51296">
    <property type="entry name" value="RIESKE"/>
    <property type="match status" value="1"/>
</dbReference>
<evidence type="ECO:0000256" key="1">
    <source>
        <dbReference type="ARBA" id="ARBA00022714"/>
    </source>
</evidence>
<dbReference type="GO" id="GO:0046872">
    <property type="term" value="F:metal ion binding"/>
    <property type="evidence" value="ECO:0007669"/>
    <property type="project" value="UniProtKB-KW"/>
</dbReference>
<evidence type="ECO:0000313" key="8">
    <source>
        <dbReference type="Proteomes" id="UP000255177"/>
    </source>
</evidence>
<name>A0A380T745_9PSED</name>
<dbReference type="AlphaFoldDB" id="A0A380T745"/>
<gene>
    <name evidence="7" type="primary">kshA</name>
    <name evidence="7" type="ORF">CCOS864_05512</name>
</gene>
<feature type="domain" description="Rieske" evidence="6">
    <location>
        <begin position="1"/>
        <end position="55"/>
    </location>
</feature>
<keyword evidence="2" id="KW-0479">Metal-binding</keyword>
<evidence type="ECO:0000256" key="3">
    <source>
        <dbReference type="ARBA" id="ARBA00023002"/>
    </source>
</evidence>
<keyword evidence="5" id="KW-0411">Iron-sulfur</keyword>
<dbReference type="GO" id="GO:0051537">
    <property type="term" value="F:2 iron, 2 sulfur cluster binding"/>
    <property type="evidence" value="ECO:0007669"/>
    <property type="project" value="UniProtKB-KW"/>
</dbReference>
<organism evidence="7 8">
    <name type="scientific">Pseudomonas wadenswilerensis</name>
    <dbReference type="NCBI Taxonomy" id="1785161"/>
    <lineage>
        <taxon>Bacteria</taxon>
        <taxon>Pseudomonadati</taxon>
        <taxon>Pseudomonadota</taxon>
        <taxon>Gammaproteobacteria</taxon>
        <taxon>Pseudomonadales</taxon>
        <taxon>Pseudomonadaceae</taxon>
        <taxon>Pseudomonas</taxon>
    </lineage>
</organism>
<keyword evidence="3 7" id="KW-0560">Oxidoreductase</keyword>
<dbReference type="EMBL" id="UIDD01000016">
    <property type="protein sequence ID" value="SUQ66032.1"/>
    <property type="molecule type" value="Genomic_DNA"/>
</dbReference>